<dbReference type="OrthoDB" id="5381719at2"/>
<dbReference type="EMBL" id="FOIB01000016">
    <property type="protein sequence ID" value="SEU40884.1"/>
    <property type="molecule type" value="Genomic_DNA"/>
</dbReference>
<protein>
    <recommendedName>
        <fullName evidence="7">Outer membrane protein beta-barrel domain-containing protein</fullName>
    </recommendedName>
</protein>
<feature type="signal peptide" evidence="2">
    <location>
        <begin position="1"/>
        <end position="20"/>
    </location>
</feature>
<dbReference type="EMBL" id="BJXR01000074">
    <property type="protein sequence ID" value="GEN13099.1"/>
    <property type="molecule type" value="Genomic_DNA"/>
</dbReference>
<dbReference type="InterPro" id="IPR011250">
    <property type="entry name" value="OMP/PagP_B-barrel"/>
</dbReference>
<dbReference type="STRING" id="1334629.MFUL124B02_41705"/>
<organism evidence="3 6">
    <name type="scientific">Myxococcus fulvus</name>
    <dbReference type="NCBI Taxonomy" id="33"/>
    <lineage>
        <taxon>Bacteria</taxon>
        <taxon>Pseudomonadati</taxon>
        <taxon>Myxococcota</taxon>
        <taxon>Myxococcia</taxon>
        <taxon>Myxococcales</taxon>
        <taxon>Cystobacterineae</taxon>
        <taxon>Myxococcaceae</taxon>
        <taxon>Myxococcus</taxon>
    </lineage>
</organism>
<dbReference type="RefSeq" id="WP_046717002.1">
    <property type="nucleotide sequence ID" value="NZ_BJXR01000074.1"/>
</dbReference>
<sequence length="230" mass="24384">MKTFVRIAGCVGALWGCAVAAQEDFRPSAERAQGYVEPAREDEPRRHKSSSRADTGLYAQLGGGAEGYTGQLAPRMEAGFAYGAAVGYRPIPFMAVELGYNGSLNDVDVDGNGRGGSLGSGPDVVRSGGQALVVGNFTETRLQPYAVTGLGIDDYNIRHDAQGRLFGFEDDTSGYVPAGLGLRYQVNKLITADARVSYNFLFDQGFAPTSATPNALDGRYMGTLQIGGTY</sequence>
<evidence type="ECO:0000313" key="4">
    <source>
        <dbReference type="EMBL" id="SEU40884.1"/>
    </source>
</evidence>
<dbReference type="Proteomes" id="UP000183760">
    <property type="component" value="Unassembled WGS sequence"/>
</dbReference>
<feature type="chain" id="PRO_5023089897" description="Outer membrane protein beta-barrel domain-containing protein" evidence="2">
    <location>
        <begin position="21"/>
        <end position="230"/>
    </location>
</feature>
<keyword evidence="2" id="KW-0732">Signal</keyword>
<dbReference type="Gene3D" id="2.40.160.20">
    <property type="match status" value="1"/>
</dbReference>
<keyword evidence="5" id="KW-1185">Reference proteome</keyword>
<evidence type="ECO:0000313" key="6">
    <source>
        <dbReference type="Proteomes" id="UP000321514"/>
    </source>
</evidence>
<evidence type="ECO:0000256" key="1">
    <source>
        <dbReference type="SAM" id="MobiDB-lite"/>
    </source>
</evidence>
<reference evidence="3 6" key="2">
    <citation type="submission" date="2019-07" db="EMBL/GenBank/DDBJ databases">
        <title>Whole genome shotgun sequence of Myxococcus fulvus NBRC 100333.</title>
        <authorList>
            <person name="Hosoyama A."/>
            <person name="Uohara A."/>
            <person name="Ohji S."/>
            <person name="Ichikawa N."/>
        </authorList>
    </citation>
    <scope>NUCLEOTIDE SEQUENCE [LARGE SCALE GENOMIC DNA]</scope>
    <source>
        <strain evidence="3 6">NBRC 100333</strain>
    </source>
</reference>
<name>A0A511TG00_MYXFU</name>
<evidence type="ECO:0000256" key="2">
    <source>
        <dbReference type="SAM" id="SignalP"/>
    </source>
</evidence>
<accession>A0A511TG00</accession>
<evidence type="ECO:0000313" key="5">
    <source>
        <dbReference type="Proteomes" id="UP000183760"/>
    </source>
</evidence>
<gene>
    <name evidence="3" type="ORF">MFU01_81360</name>
    <name evidence="4" type="ORF">SAMN05443572_11624</name>
</gene>
<reference evidence="4 5" key="1">
    <citation type="submission" date="2016-10" db="EMBL/GenBank/DDBJ databases">
        <authorList>
            <person name="Varghese N."/>
            <person name="Submissions S."/>
        </authorList>
    </citation>
    <scope>NUCLEOTIDE SEQUENCE [LARGE SCALE GENOMIC DNA]</scope>
    <source>
        <strain evidence="4 5">DSM 16525</strain>
    </source>
</reference>
<evidence type="ECO:0000313" key="3">
    <source>
        <dbReference type="EMBL" id="GEN13099.1"/>
    </source>
</evidence>
<comment type="caution">
    <text evidence="3">The sequence shown here is derived from an EMBL/GenBank/DDBJ whole genome shotgun (WGS) entry which is preliminary data.</text>
</comment>
<proteinExistence type="predicted"/>
<dbReference type="Proteomes" id="UP000321514">
    <property type="component" value="Unassembled WGS sequence"/>
</dbReference>
<evidence type="ECO:0008006" key="7">
    <source>
        <dbReference type="Google" id="ProtNLM"/>
    </source>
</evidence>
<dbReference type="SUPFAM" id="SSF56925">
    <property type="entry name" value="OMPA-like"/>
    <property type="match status" value="1"/>
</dbReference>
<feature type="region of interest" description="Disordered" evidence="1">
    <location>
        <begin position="31"/>
        <end position="56"/>
    </location>
</feature>
<dbReference type="AlphaFoldDB" id="A0A511TG00"/>